<dbReference type="InterPro" id="IPR014710">
    <property type="entry name" value="RmlC-like_jellyroll"/>
</dbReference>
<protein>
    <recommendedName>
        <fullName evidence="14">Germin-like protein</fullName>
    </recommendedName>
</protein>
<dbReference type="SUPFAM" id="SSF51182">
    <property type="entry name" value="RmlC-like cupins"/>
    <property type="match status" value="1"/>
</dbReference>
<keyword evidence="17" id="KW-1185">Reference proteome</keyword>
<evidence type="ECO:0000256" key="14">
    <source>
        <dbReference type="RuleBase" id="RU366015"/>
    </source>
</evidence>
<evidence type="ECO:0000313" key="16">
    <source>
        <dbReference type="EMBL" id="KAF3439674.1"/>
    </source>
</evidence>
<dbReference type="PROSITE" id="PS00725">
    <property type="entry name" value="GERMIN"/>
    <property type="match status" value="1"/>
</dbReference>
<keyword evidence="9" id="KW-0325">Glycoprotein</keyword>
<proteinExistence type="inferred from homology"/>
<reference evidence="16" key="1">
    <citation type="submission" date="2020-03" db="EMBL/GenBank/DDBJ databases">
        <title>A high-quality chromosome-level genome assembly of a woody plant with both climbing and erect habits, Rhamnella rubrinervis.</title>
        <authorList>
            <person name="Lu Z."/>
            <person name="Yang Y."/>
            <person name="Zhu X."/>
            <person name="Sun Y."/>
        </authorList>
    </citation>
    <scope>NUCLEOTIDE SEQUENCE</scope>
    <source>
        <strain evidence="16">BYM</strain>
        <tissue evidence="16">Leaf</tissue>
    </source>
</reference>
<evidence type="ECO:0000256" key="12">
    <source>
        <dbReference type="PIRSR" id="PIRSR601929-2"/>
    </source>
</evidence>
<evidence type="ECO:0000256" key="4">
    <source>
        <dbReference type="ARBA" id="ARBA00022525"/>
    </source>
</evidence>
<feature type="disulfide bond" evidence="13">
    <location>
        <begin position="25"/>
        <end position="40"/>
    </location>
</feature>
<dbReference type="GO" id="GO:0030145">
    <property type="term" value="F:manganese ion binding"/>
    <property type="evidence" value="ECO:0007669"/>
    <property type="project" value="UniProtKB-UniRule"/>
</dbReference>
<dbReference type="CDD" id="cd02241">
    <property type="entry name" value="cupin_OxOx"/>
    <property type="match status" value="1"/>
</dbReference>
<evidence type="ECO:0000256" key="3">
    <source>
        <dbReference type="ARBA" id="ARBA00022523"/>
    </source>
</evidence>
<dbReference type="InterPro" id="IPR006045">
    <property type="entry name" value="Cupin_1"/>
</dbReference>
<evidence type="ECO:0000256" key="8">
    <source>
        <dbReference type="ARBA" id="ARBA00023170"/>
    </source>
</evidence>
<keyword evidence="3 14" id="KW-0052">Apoplast</keyword>
<evidence type="ECO:0000313" key="17">
    <source>
        <dbReference type="Proteomes" id="UP000796880"/>
    </source>
</evidence>
<keyword evidence="4 14" id="KW-0964">Secreted</keyword>
<evidence type="ECO:0000256" key="10">
    <source>
        <dbReference type="ARBA" id="ARBA00023211"/>
    </source>
</evidence>
<feature type="binding site" evidence="12">
    <location>
        <position position="105"/>
    </location>
    <ligand>
        <name>Mn(2+)</name>
        <dbReference type="ChEBI" id="CHEBI:29035"/>
    </ligand>
</feature>
<evidence type="ECO:0000256" key="7">
    <source>
        <dbReference type="ARBA" id="ARBA00023157"/>
    </source>
</evidence>
<dbReference type="AlphaFoldDB" id="A0A8K0GVA6"/>
<keyword evidence="5 11" id="KW-0479">Metal-binding</keyword>
<keyword evidence="10 11" id="KW-0464">Manganese</keyword>
<dbReference type="Proteomes" id="UP000796880">
    <property type="component" value="Unassembled WGS sequence"/>
</dbReference>
<feature type="signal peptide" evidence="14">
    <location>
        <begin position="1"/>
        <end position="19"/>
    </location>
</feature>
<evidence type="ECO:0000259" key="15">
    <source>
        <dbReference type="SMART" id="SM00835"/>
    </source>
</evidence>
<feature type="chain" id="PRO_5035487167" description="Germin-like protein" evidence="14">
    <location>
        <begin position="20"/>
        <end position="211"/>
    </location>
</feature>
<feature type="binding site" evidence="12">
    <location>
        <position position="110"/>
    </location>
    <ligand>
        <name>Mn(2+)</name>
        <dbReference type="ChEBI" id="CHEBI:29035"/>
    </ligand>
</feature>
<comment type="similarity">
    <text evidence="2 14">Belongs to the germin family.</text>
</comment>
<dbReference type="InterPro" id="IPR019780">
    <property type="entry name" value="Germin_Mn-BS"/>
</dbReference>
<dbReference type="OrthoDB" id="1921208at2759"/>
<sequence length="211" mass="22113">MISPPVFFIFSLLLSFSHAAVKDFCVADFSAPEGPAGYSCKNPANVTVDDFIYSGLGVAGNPSNSIFKTAITNALVDDFPALNGLGVSMARADIAPGGVIPLHTHPRASEILFAVEGTVTAGFISAANDVYIKTLNKGDIIILPQGLLHFTVNTGSTQALIFVSFSSENPGLQILDNALFGNNFPTELITASTFLDGAEIKRLKAVFNGTG</sequence>
<accession>A0A8K0GVA6</accession>
<evidence type="ECO:0000256" key="9">
    <source>
        <dbReference type="ARBA" id="ARBA00023180"/>
    </source>
</evidence>
<dbReference type="InterPro" id="IPR001929">
    <property type="entry name" value="Germin"/>
</dbReference>
<feature type="domain" description="Cupin type-1" evidence="15">
    <location>
        <begin position="54"/>
        <end position="201"/>
    </location>
</feature>
<evidence type="ECO:0000256" key="13">
    <source>
        <dbReference type="PIRSR" id="PIRSR601929-3"/>
    </source>
</evidence>
<dbReference type="PRINTS" id="PR00325">
    <property type="entry name" value="GERMIN"/>
</dbReference>
<dbReference type="EMBL" id="VOIH02000008">
    <property type="protein sequence ID" value="KAF3439674.1"/>
    <property type="molecule type" value="Genomic_DNA"/>
</dbReference>
<evidence type="ECO:0000256" key="11">
    <source>
        <dbReference type="PIRSR" id="PIRSR601929-1"/>
    </source>
</evidence>
<feature type="binding site" evidence="11">
    <location>
        <position position="105"/>
    </location>
    <ligand>
        <name>oxalate</name>
        <dbReference type="ChEBI" id="CHEBI:30623"/>
    </ligand>
</feature>
<dbReference type="GO" id="GO:0048046">
    <property type="term" value="C:apoplast"/>
    <property type="evidence" value="ECO:0007669"/>
    <property type="project" value="UniProtKB-SubCell"/>
</dbReference>
<evidence type="ECO:0000256" key="2">
    <source>
        <dbReference type="ARBA" id="ARBA00007456"/>
    </source>
</evidence>
<dbReference type="InterPro" id="IPR011051">
    <property type="entry name" value="RmlC_Cupin_sf"/>
</dbReference>
<feature type="binding site" evidence="11">
    <location>
        <position position="110"/>
    </location>
    <ligand>
        <name>oxalate</name>
        <dbReference type="ChEBI" id="CHEBI:30623"/>
    </ligand>
</feature>
<name>A0A8K0GVA6_9ROSA</name>
<keyword evidence="6 14" id="KW-0732">Signal</keyword>
<dbReference type="Pfam" id="PF00190">
    <property type="entry name" value="Cupin_1"/>
    <property type="match status" value="1"/>
</dbReference>
<keyword evidence="8" id="KW-0675">Receptor</keyword>
<comment type="caution">
    <text evidence="16">The sequence shown here is derived from an EMBL/GenBank/DDBJ whole genome shotgun (WGS) entry which is preliminary data.</text>
</comment>
<evidence type="ECO:0000256" key="6">
    <source>
        <dbReference type="ARBA" id="ARBA00022729"/>
    </source>
</evidence>
<dbReference type="Gene3D" id="2.60.120.10">
    <property type="entry name" value="Jelly Rolls"/>
    <property type="match status" value="1"/>
</dbReference>
<evidence type="ECO:0000256" key="1">
    <source>
        <dbReference type="ARBA" id="ARBA00004271"/>
    </source>
</evidence>
<dbReference type="PANTHER" id="PTHR31238">
    <property type="entry name" value="GERMIN-LIKE PROTEIN SUBFAMILY 3 MEMBER 3"/>
    <property type="match status" value="1"/>
</dbReference>
<comment type="subcellular location">
    <subcellularLocation>
        <location evidence="1 14">Secreted</location>
        <location evidence="1 14">Extracellular space</location>
        <location evidence="1 14">Apoplast</location>
    </subcellularLocation>
</comment>
<feature type="binding site" evidence="12">
    <location>
        <position position="149"/>
    </location>
    <ligand>
        <name>Mn(2+)</name>
        <dbReference type="ChEBI" id="CHEBI:29035"/>
    </ligand>
</feature>
<gene>
    <name evidence="16" type="ORF">FNV43_RR17952</name>
</gene>
<evidence type="ECO:0000256" key="5">
    <source>
        <dbReference type="ARBA" id="ARBA00022723"/>
    </source>
</evidence>
<dbReference type="SMART" id="SM00835">
    <property type="entry name" value="Cupin_1"/>
    <property type="match status" value="1"/>
</dbReference>
<organism evidence="16 17">
    <name type="scientific">Rhamnella rubrinervis</name>
    <dbReference type="NCBI Taxonomy" id="2594499"/>
    <lineage>
        <taxon>Eukaryota</taxon>
        <taxon>Viridiplantae</taxon>
        <taxon>Streptophyta</taxon>
        <taxon>Embryophyta</taxon>
        <taxon>Tracheophyta</taxon>
        <taxon>Spermatophyta</taxon>
        <taxon>Magnoliopsida</taxon>
        <taxon>eudicotyledons</taxon>
        <taxon>Gunneridae</taxon>
        <taxon>Pentapetalae</taxon>
        <taxon>rosids</taxon>
        <taxon>fabids</taxon>
        <taxon>Rosales</taxon>
        <taxon>Rhamnaceae</taxon>
        <taxon>rhamnoid group</taxon>
        <taxon>Rhamneae</taxon>
        <taxon>Rhamnella</taxon>
    </lineage>
</organism>
<feature type="binding site" evidence="12">
    <location>
        <position position="103"/>
    </location>
    <ligand>
        <name>Mn(2+)</name>
        <dbReference type="ChEBI" id="CHEBI:29035"/>
    </ligand>
</feature>
<keyword evidence="7 13" id="KW-1015">Disulfide bond</keyword>
<dbReference type="FunFam" id="2.60.120.10:FF:000047">
    <property type="entry name" value="Auxin-binding protein ABP19a"/>
    <property type="match status" value="1"/>
</dbReference>